<evidence type="ECO:0000313" key="3">
    <source>
        <dbReference type="Proteomes" id="UP000245956"/>
    </source>
</evidence>
<feature type="region of interest" description="Disordered" evidence="1">
    <location>
        <begin position="16"/>
        <end position="46"/>
    </location>
</feature>
<organism evidence="2 3">
    <name type="scientific">Purpureocillium lilacinum</name>
    <name type="common">Paecilomyces lilacinus</name>
    <dbReference type="NCBI Taxonomy" id="33203"/>
    <lineage>
        <taxon>Eukaryota</taxon>
        <taxon>Fungi</taxon>
        <taxon>Dikarya</taxon>
        <taxon>Ascomycota</taxon>
        <taxon>Pezizomycotina</taxon>
        <taxon>Sordariomycetes</taxon>
        <taxon>Hypocreomycetidae</taxon>
        <taxon>Hypocreales</taxon>
        <taxon>Ophiocordycipitaceae</taxon>
        <taxon>Purpureocillium</taxon>
    </lineage>
</organism>
<sequence>MQCQCRIGAVLVSPIETNNPHAGRENPPSRGHLTTKEDPASDEREQAWLAGPGAARRVEENQNRAQGELGCAGHSPTTDATPPFPSPSRNNTTKRRNSVLAIPDRGRITVAYYFSQHPHGPSRPPLSPYPCVHGQRCVGVPAAQRPTTHPPP</sequence>
<gene>
    <name evidence="2" type="ORF">PCL_03923</name>
</gene>
<proteinExistence type="predicted"/>
<dbReference type="Proteomes" id="UP000245956">
    <property type="component" value="Unassembled WGS sequence"/>
</dbReference>
<comment type="caution">
    <text evidence="2">The sequence shown here is derived from an EMBL/GenBank/DDBJ whole genome shotgun (WGS) entry which is preliminary data.</text>
</comment>
<reference evidence="2 3" key="1">
    <citation type="journal article" date="2016" name="Front. Microbiol.">
        <title>Genome and transcriptome sequences reveal the specific parasitism of the nematophagous Purpureocillium lilacinum 36-1.</title>
        <authorList>
            <person name="Xie J."/>
            <person name="Li S."/>
            <person name="Mo C."/>
            <person name="Xiao X."/>
            <person name="Peng D."/>
            <person name="Wang G."/>
            <person name="Xiao Y."/>
        </authorList>
    </citation>
    <scope>NUCLEOTIDE SEQUENCE [LARGE SCALE GENOMIC DNA]</scope>
    <source>
        <strain evidence="2 3">36-1</strain>
    </source>
</reference>
<dbReference type="AlphaFoldDB" id="A0A2U3EQF1"/>
<feature type="region of interest" description="Disordered" evidence="1">
    <location>
        <begin position="60"/>
        <end position="96"/>
    </location>
</feature>
<accession>A0A2U3EQF1</accession>
<protein>
    <submittedName>
        <fullName evidence="2">Uncharacterized protein</fullName>
    </submittedName>
</protein>
<evidence type="ECO:0000313" key="2">
    <source>
        <dbReference type="EMBL" id="PWI76729.1"/>
    </source>
</evidence>
<evidence type="ECO:0000256" key="1">
    <source>
        <dbReference type="SAM" id="MobiDB-lite"/>
    </source>
</evidence>
<feature type="compositionally biased region" description="Basic and acidic residues" evidence="1">
    <location>
        <begin position="34"/>
        <end position="46"/>
    </location>
</feature>
<dbReference type="EMBL" id="LCWV01000001">
    <property type="protein sequence ID" value="PWI76729.1"/>
    <property type="molecule type" value="Genomic_DNA"/>
</dbReference>
<name>A0A2U3EQF1_PURLI</name>